<organism evidence="1 3">
    <name type="scientific">Orrella dioscoreae</name>
    <dbReference type="NCBI Taxonomy" id="1851544"/>
    <lineage>
        <taxon>Bacteria</taxon>
        <taxon>Pseudomonadati</taxon>
        <taxon>Pseudomonadota</taxon>
        <taxon>Betaproteobacteria</taxon>
        <taxon>Burkholderiales</taxon>
        <taxon>Alcaligenaceae</taxon>
        <taxon>Orrella</taxon>
    </lineage>
</organism>
<dbReference type="EMBL" id="FLRC01000014">
    <property type="protein sequence ID" value="SBT25077.1"/>
    <property type="molecule type" value="Genomic_DNA"/>
</dbReference>
<proteinExistence type="predicted"/>
<dbReference type="EMBL" id="LT907988">
    <property type="protein sequence ID" value="SOE50847.1"/>
    <property type="molecule type" value="Genomic_DNA"/>
</dbReference>
<reference evidence="2 3" key="2">
    <citation type="submission" date="2017-08" db="EMBL/GenBank/DDBJ databases">
        <authorList>
            <person name="de Groot N.N."/>
        </authorList>
    </citation>
    <scope>NUCLEOTIDE SEQUENCE [LARGE SCALE GENOMIC DNA]</scope>
    <source>
        <strain evidence="2">Orrdi1</strain>
    </source>
</reference>
<dbReference type="STRING" id="1851544.ODI_01893"/>
<evidence type="ECO:0000313" key="1">
    <source>
        <dbReference type="EMBL" id="SBT25077.1"/>
    </source>
</evidence>
<dbReference type="AlphaFoldDB" id="A0A1C3K118"/>
<evidence type="ECO:0000313" key="2">
    <source>
        <dbReference type="EMBL" id="SOE50847.1"/>
    </source>
</evidence>
<keyword evidence="3" id="KW-1185">Reference proteome</keyword>
<dbReference type="KEGG" id="odi:ODI_R3015"/>
<gene>
    <name evidence="1" type="ORF">ODI_01893</name>
    <name evidence="2" type="ORF">ODI_R3015</name>
</gene>
<name>A0A1C3K118_9BURK</name>
<protein>
    <submittedName>
        <fullName evidence="1">Uncharacterized protein</fullName>
    </submittedName>
</protein>
<dbReference type="Proteomes" id="UP000078558">
    <property type="component" value="Chromosome I"/>
</dbReference>
<reference evidence="1 3" key="1">
    <citation type="submission" date="2016-06" db="EMBL/GenBank/DDBJ databases">
        <authorList>
            <person name="Kjaerup R.B."/>
            <person name="Dalgaard T.S."/>
            <person name="Juul-Madsen H.R."/>
        </authorList>
    </citation>
    <scope>NUCLEOTIDE SEQUENCE [LARGE SCALE GENOMIC DNA]</scope>
    <source>
        <strain evidence="1">Orrdi1</strain>
    </source>
</reference>
<sequence length="64" mass="6901">MDEELGASGRQYDLTDGPAFSNETGYHVHVVPMDLDIADGQDEDVIEVVSALPYVGYLRVTASA</sequence>
<accession>A0A1C3K118</accession>
<evidence type="ECO:0000313" key="3">
    <source>
        <dbReference type="Proteomes" id="UP000078558"/>
    </source>
</evidence>